<dbReference type="EMBL" id="JABXWT010000002">
    <property type="protein sequence ID" value="NVO55243.1"/>
    <property type="molecule type" value="Genomic_DNA"/>
</dbReference>
<name>A0ABX2PM88_9RHOB</name>
<reference evidence="2 3" key="1">
    <citation type="submission" date="2020-06" db="EMBL/GenBank/DDBJ databases">
        <authorList>
            <person name="Cao W.R."/>
        </authorList>
    </citation>
    <scope>NUCLEOTIDE SEQUENCE [LARGE SCALE GENOMIC DNA]</scope>
    <source>
        <strain evidence="2 3">B1Z28</strain>
    </source>
</reference>
<dbReference type="InterPro" id="IPR030395">
    <property type="entry name" value="GP_PDE_dom"/>
</dbReference>
<sequence length="472" mass="52198">MSDWLTPSRPLSIAHRGASAYAQDNTLNAFALAADLGADMWEVDLHLTDDNQIIAFHDCALADGRAICTLSYTEVRAAVGTNEAPLFSDVIALARARDCGIYADIKAPAASVAVSEMLQEAGVERAILGAFDSRAVAALRDAQCLYPLATLIPVGIDPFEVSADADIIHLCWETMERPQDMLDEAFFARCRANDQKVVLWHEEDPIRMADLRQKPVLGICSDRPELVNPLRFQNGLQVVCHRGANKIAPENTLSAAHACFAAGFSHVEIDVHVTSDNQLVVLHDPTLDRTTNGTGPVNDHTLAELQSLSAGQWFSSFYVDEGIPTLDDVLSLAKLYNGQLYIELKSAPAQLVWDRVVAHDTQDRVFFWSFVMQSLHDMRTISNEAHLMMRRQDFETLDETLESLSPSLVEYTLADDWSDFPDLRRRGVPIMIAYSGDDRAMLEKIAKAGPDLVNLDQPFVFADICRRNGGVI</sequence>
<gene>
    <name evidence="2" type="ORF">HW561_05505</name>
</gene>
<accession>A0ABX2PM88</accession>
<dbReference type="Pfam" id="PF03009">
    <property type="entry name" value="GDPD"/>
    <property type="match status" value="2"/>
</dbReference>
<dbReference type="Proteomes" id="UP000630805">
    <property type="component" value="Unassembled WGS sequence"/>
</dbReference>
<keyword evidence="3" id="KW-1185">Reference proteome</keyword>
<dbReference type="PANTHER" id="PTHR46211">
    <property type="entry name" value="GLYCEROPHOSPHORYL DIESTER PHOSPHODIESTERASE"/>
    <property type="match status" value="1"/>
</dbReference>
<evidence type="ECO:0000313" key="2">
    <source>
        <dbReference type="EMBL" id="NVO55243.1"/>
    </source>
</evidence>
<comment type="caution">
    <text evidence="2">The sequence shown here is derived from an EMBL/GenBank/DDBJ whole genome shotgun (WGS) entry which is preliminary data.</text>
</comment>
<dbReference type="PROSITE" id="PS51704">
    <property type="entry name" value="GP_PDE"/>
    <property type="match status" value="2"/>
</dbReference>
<dbReference type="InterPro" id="IPR017946">
    <property type="entry name" value="PLC-like_Pdiesterase_TIM-brl"/>
</dbReference>
<dbReference type="PANTHER" id="PTHR46211:SF14">
    <property type="entry name" value="GLYCEROPHOSPHODIESTER PHOSPHODIESTERASE"/>
    <property type="match status" value="1"/>
</dbReference>
<dbReference type="CDD" id="cd08556">
    <property type="entry name" value="GDPD"/>
    <property type="match status" value="1"/>
</dbReference>
<dbReference type="Gene3D" id="3.20.20.190">
    <property type="entry name" value="Phosphatidylinositol (PI) phosphodiesterase"/>
    <property type="match status" value="2"/>
</dbReference>
<proteinExistence type="predicted"/>
<feature type="domain" description="GP-PDE" evidence="1">
    <location>
        <begin position="236"/>
        <end position="465"/>
    </location>
</feature>
<dbReference type="SUPFAM" id="SSF51695">
    <property type="entry name" value="PLC-like phosphodiesterases"/>
    <property type="match status" value="2"/>
</dbReference>
<dbReference type="CDD" id="cd08566">
    <property type="entry name" value="GDPD_AtGDE_like"/>
    <property type="match status" value="1"/>
</dbReference>
<protein>
    <recommendedName>
        <fullName evidence="1">GP-PDE domain-containing protein</fullName>
    </recommendedName>
</protein>
<organism evidence="2 3">
    <name type="scientific">Ruegeria haliotis</name>
    <dbReference type="NCBI Taxonomy" id="2747601"/>
    <lineage>
        <taxon>Bacteria</taxon>
        <taxon>Pseudomonadati</taxon>
        <taxon>Pseudomonadota</taxon>
        <taxon>Alphaproteobacteria</taxon>
        <taxon>Rhodobacterales</taxon>
        <taxon>Roseobacteraceae</taxon>
        <taxon>Ruegeria</taxon>
    </lineage>
</organism>
<feature type="domain" description="GP-PDE" evidence="1">
    <location>
        <begin position="10"/>
        <end position="231"/>
    </location>
</feature>
<evidence type="ECO:0000313" key="3">
    <source>
        <dbReference type="Proteomes" id="UP000630805"/>
    </source>
</evidence>
<evidence type="ECO:0000259" key="1">
    <source>
        <dbReference type="PROSITE" id="PS51704"/>
    </source>
</evidence>
<dbReference type="RefSeq" id="WP_176862530.1">
    <property type="nucleotide sequence ID" value="NZ_JABXWT010000002.1"/>
</dbReference>